<organism evidence="1 2">
    <name type="scientific">Cichorium intybus</name>
    <name type="common">Chicory</name>
    <dbReference type="NCBI Taxonomy" id="13427"/>
    <lineage>
        <taxon>Eukaryota</taxon>
        <taxon>Viridiplantae</taxon>
        <taxon>Streptophyta</taxon>
        <taxon>Embryophyta</taxon>
        <taxon>Tracheophyta</taxon>
        <taxon>Spermatophyta</taxon>
        <taxon>Magnoliopsida</taxon>
        <taxon>eudicotyledons</taxon>
        <taxon>Gunneridae</taxon>
        <taxon>Pentapetalae</taxon>
        <taxon>asterids</taxon>
        <taxon>campanulids</taxon>
        <taxon>Asterales</taxon>
        <taxon>Asteraceae</taxon>
        <taxon>Cichorioideae</taxon>
        <taxon>Cichorieae</taxon>
        <taxon>Cichoriinae</taxon>
        <taxon>Cichorium</taxon>
    </lineage>
</organism>
<protein>
    <submittedName>
        <fullName evidence="1">Uncharacterized protein</fullName>
    </submittedName>
</protein>
<dbReference type="Proteomes" id="UP001055811">
    <property type="component" value="Linkage Group LG08"/>
</dbReference>
<name>A0ACB8ZRM8_CICIN</name>
<comment type="caution">
    <text evidence="1">The sequence shown here is derived from an EMBL/GenBank/DDBJ whole genome shotgun (WGS) entry which is preliminary data.</text>
</comment>
<evidence type="ECO:0000313" key="2">
    <source>
        <dbReference type="Proteomes" id="UP001055811"/>
    </source>
</evidence>
<proteinExistence type="predicted"/>
<reference evidence="2" key="1">
    <citation type="journal article" date="2022" name="Mol. Ecol. Resour.">
        <title>The genomes of chicory, endive, great burdock and yacon provide insights into Asteraceae palaeo-polyploidization history and plant inulin production.</title>
        <authorList>
            <person name="Fan W."/>
            <person name="Wang S."/>
            <person name="Wang H."/>
            <person name="Wang A."/>
            <person name="Jiang F."/>
            <person name="Liu H."/>
            <person name="Zhao H."/>
            <person name="Xu D."/>
            <person name="Zhang Y."/>
        </authorList>
    </citation>
    <scope>NUCLEOTIDE SEQUENCE [LARGE SCALE GENOMIC DNA]</scope>
    <source>
        <strain evidence="2">cv. Punajuju</strain>
    </source>
</reference>
<keyword evidence="2" id="KW-1185">Reference proteome</keyword>
<sequence length="381" mass="43087">MHDTVPGKPADTYLELCKHKYGDNFGLYIWMPQQLIVGVGVNIVYMVIGAKSLMKFHDVVCKDNCKDINLTYFIMIFASAHFVISHLPKIKSISAVSLATSIISCSSFCTIAWTASLKKGVQPDVQYGYKPNSTAGTVLDFFSALGYVAFLYTGHKTVLDIQTNIPSTTEKPSKVSMWRIVIVGYIVVAIFYFPVALIGYWMYGNGVSDNILISLEKPTWLIAIANFLVFLHVMGSYQIQARSVFDIIEPVLAKKLKRDDLSFTQQLITRNLYIALTMFISICFPFLYGLLGLIGGLAFAPTSYFLPCILWLDIRKPEKWSLSWITNWICIVLGVALMVVTPIAGLRRIIVQAKTYEFLLMVKALIRFRRRMRLTRDVNYV</sequence>
<dbReference type="EMBL" id="CM042016">
    <property type="protein sequence ID" value="KAI3699873.1"/>
    <property type="molecule type" value="Genomic_DNA"/>
</dbReference>
<reference evidence="1 2" key="2">
    <citation type="journal article" date="2022" name="Mol. Ecol. Resour.">
        <title>The genomes of chicory, endive, great burdock and yacon provide insights into Asteraceae paleo-polyploidization history and plant inulin production.</title>
        <authorList>
            <person name="Fan W."/>
            <person name="Wang S."/>
            <person name="Wang H."/>
            <person name="Wang A."/>
            <person name="Jiang F."/>
            <person name="Liu H."/>
            <person name="Zhao H."/>
            <person name="Xu D."/>
            <person name="Zhang Y."/>
        </authorList>
    </citation>
    <scope>NUCLEOTIDE SEQUENCE [LARGE SCALE GENOMIC DNA]</scope>
    <source>
        <strain evidence="2">cv. Punajuju</strain>
        <tissue evidence="1">Leaves</tissue>
    </source>
</reference>
<evidence type="ECO:0000313" key="1">
    <source>
        <dbReference type="EMBL" id="KAI3699873.1"/>
    </source>
</evidence>
<accession>A0ACB8ZRM8</accession>
<gene>
    <name evidence="1" type="ORF">L2E82_44479</name>
</gene>